<dbReference type="RefSeq" id="YP_009101951.1">
    <property type="nucleotide sequence ID" value="NC_025447.1"/>
</dbReference>
<proteinExistence type="predicted"/>
<evidence type="ECO:0000313" key="2">
    <source>
        <dbReference type="Proteomes" id="UP000029889"/>
    </source>
</evidence>
<reference evidence="1 2" key="1">
    <citation type="submission" date="2014-09" db="EMBL/GenBank/DDBJ databases">
        <authorList>
            <person name="Lapin J.S."/>
            <person name="Pope W.H."/>
            <person name="Hua J."/>
            <person name="Ford M.E."/>
            <person name="Conway J.F."/>
            <person name="Hatfull G.F."/>
            <person name="Hendrix R.W."/>
        </authorList>
    </citation>
    <scope>NUCLEOTIDE SEQUENCE [LARGE SCALE GENOMIC DNA]</scope>
</reference>
<dbReference type="EMBL" id="KM507819">
    <property type="protein sequence ID" value="AIT14254.1"/>
    <property type="molecule type" value="Genomic_DNA"/>
</dbReference>
<accession>A0A097EXS4</accession>
<sequence length="41" mass="5299">MLRYMFNIKFYIVFFRVQFMFPETKKIPRHRTCSLYWSLPY</sequence>
<keyword evidence="2" id="KW-1185">Reference proteome</keyword>
<protein>
    <submittedName>
        <fullName evidence="1">Uncharacterized protein</fullName>
    </submittedName>
</protein>
<name>A0A097EXS4_9CAUD</name>
<dbReference type="GeneID" id="22111404"/>
<dbReference type="Proteomes" id="UP000029889">
    <property type="component" value="Segment"/>
</dbReference>
<organism evidence="1 2">
    <name type="scientific">Escherichia phage 121Q</name>
    <dbReference type="NCBI Taxonomy" id="1555202"/>
    <lineage>
        <taxon>Viruses</taxon>
        <taxon>Duplodnaviria</taxon>
        <taxon>Heunggongvirae</taxon>
        <taxon>Uroviricota</taxon>
        <taxon>Caudoviricetes</taxon>
        <taxon>Asteriusvirus</taxon>
        <taxon>Asteriusvirus av121Q</taxon>
    </lineage>
</organism>
<gene>
    <name evidence="1" type="primary">364</name>
    <name evidence="1" type="ORF">PBI_121Q_364</name>
</gene>
<evidence type="ECO:0000313" key="1">
    <source>
        <dbReference type="EMBL" id="AIT14254.1"/>
    </source>
</evidence>
<dbReference type="KEGG" id="vg:22111404"/>